<comment type="caution">
    <text evidence="11">The sequence shown here is derived from an EMBL/GenBank/DDBJ whole genome shotgun (WGS) entry which is preliminary data.</text>
</comment>
<evidence type="ECO:0000256" key="5">
    <source>
        <dbReference type="ARBA" id="ARBA00022519"/>
    </source>
</evidence>
<dbReference type="Proteomes" id="UP001408594">
    <property type="component" value="Unassembled WGS sequence"/>
</dbReference>
<name>A0ABP9WK30_9GAMM</name>
<dbReference type="Gene3D" id="3.55.40.10">
    <property type="entry name" value="minor pseudopilin epsh domain"/>
    <property type="match status" value="1"/>
</dbReference>
<dbReference type="InterPro" id="IPR049875">
    <property type="entry name" value="TypeII_GspH"/>
</dbReference>
<keyword evidence="5" id="KW-0997">Cell inner membrane</keyword>
<dbReference type="EMBL" id="BAABRT010000001">
    <property type="protein sequence ID" value="GAA5523549.1"/>
    <property type="molecule type" value="Genomic_DNA"/>
</dbReference>
<evidence type="ECO:0000256" key="1">
    <source>
        <dbReference type="ARBA" id="ARBA00004377"/>
    </source>
</evidence>
<evidence type="ECO:0000256" key="4">
    <source>
        <dbReference type="ARBA" id="ARBA00022481"/>
    </source>
</evidence>
<dbReference type="InterPro" id="IPR045584">
    <property type="entry name" value="Pilin-like"/>
</dbReference>
<sequence>MRAAPGRAGGFTLIELLVVIVIIAVLAGMAVVSLGSAGGRAWSSEVQRLANLLQLVADRALIDKTHYGVVFKRDSYTVVQFDPASMQWLAPESGAGGRSSARFLAHQLPENIRLEVLSEAEIPSSDAAEFAAGRDDDSPQPQFVSLSSGEILPAELAVQLLDGDRVQREAHLAYSSLYGLELNWSASDD</sequence>
<comment type="subcellular location">
    <subcellularLocation>
        <location evidence="1">Cell inner membrane</location>
        <topology evidence="1">Single-pass membrane protein</topology>
    </subcellularLocation>
</comment>
<dbReference type="InterPro" id="IPR012902">
    <property type="entry name" value="N_methyl_site"/>
</dbReference>
<evidence type="ECO:0000256" key="6">
    <source>
        <dbReference type="ARBA" id="ARBA00022692"/>
    </source>
</evidence>
<gene>
    <name evidence="11" type="ORF">Maes01_00097</name>
</gene>
<evidence type="ECO:0000256" key="8">
    <source>
        <dbReference type="ARBA" id="ARBA00023136"/>
    </source>
</evidence>
<evidence type="ECO:0000256" key="10">
    <source>
        <dbReference type="SAM" id="Phobius"/>
    </source>
</evidence>
<dbReference type="SUPFAM" id="SSF54523">
    <property type="entry name" value="Pili subunits"/>
    <property type="match status" value="1"/>
</dbReference>
<proteinExistence type="predicted"/>
<evidence type="ECO:0000256" key="3">
    <source>
        <dbReference type="ARBA" id="ARBA00022475"/>
    </source>
</evidence>
<feature type="transmembrane region" description="Helical" evidence="10">
    <location>
        <begin position="12"/>
        <end position="34"/>
    </location>
</feature>
<reference evidence="11 12" key="1">
    <citation type="submission" date="2024-02" db="EMBL/GenBank/DDBJ databases">
        <title>Microbulbifer aestuariivivens NBRC 112533.</title>
        <authorList>
            <person name="Ichikawa N."/>
            <person name="Katano-Makiyama Y."/>
            <person name="Hidaka K."/>
        </authorList>
    </citation>
    <scope>NUCLEOTIDE SEQUENCE [LARGE SCALE GENOMIC DNA]</scope>
    <source>
        <strain evidence="11 12">NBRC 112533</strain>
    </source>
</reference>
<protein>
    <recommendedName>
        <fullName evidence="2">Type II secretion system protein H</fullName>
    </recommendedName>
    <alternativeName>
        <fullName evidence="9">General secretion pathway protein H</fullName>
    </alternativeName>
</protein>
<evidence type="ECO:0000313" key="12">
    <source>
        <dbReference type="Proteomes" id="UP001408594"/>
    </source>
</evidence>
<keyword evidence="12" id="KW-1185">Reference proteome</keyword>
<dbReference type="InterPro" id="IPR002416">
    <property type="entry name" value="T2SS_protein-GspH"/>
</dbReference>
<dbReference type="PRINTS" id="PR00885">
    <property type="entry name" value="BCTERIALGSPH"/>
</dbReference>
<evidence type="ECO:0000313" key="11">
    <source>
        <dbReference type="EMBL" id="GAA5523549.1"/>
    </source>
</evidence>
<evidence type="ECO:0000256" key="2">
    <source>
        <dbReference type="ARBA" id="ARBA00021549"/>
    </source>
</evidence>
<keyword evidence="8 10" id="KW-0472">Membrane</keyword>
<dbReference type="PROSITE" id="PS00409">
    <property type="entry name" value="PROKAR_NTER_METHYL"/>
    <property type="match status" value="1"/>
</dbReference>
<keyword evidence="3" id="KW-1003">Cell membrane</keyword>
<keyword evidence="7 10" id="KW-1133">Transmembrane helix</keyword>
<keyword evidence="4" id="KW-0488">Methylation</keyword>
<dbReference type="RefSeq" id="WP_345547772.1">
    <property type="nucleotide sequence ID" value="NZ_BAABRT010000001.1"/>
</dbReference>
<dbReference type="Pfam" id="PF07963">
    <property type="entry name" value="N_methyl"/>
    <property type="match status" value="1"/>
</dbReference>
<organism evidence="11 12">
    <name type="scientific">Microbulbifer aestuariivivens</name>
    <dbReference type="NCBI Taxonomy" id="1908308"/>
    <lineage>
        <taxon>Bacteria</taxon>
        <taxon>Pseudomonadati</taxon>
        <taxon>Pseudomonadota</taxon>
        <taxon>Gammaproteobacteria</taxon>
        <taxon>Cellvibrionales</taxon>
        <taxon>Microbulbiferaceae</taxon>
        <taxon>Microbulbifer</taxon>
    </lineage>
</organism>
<keyword evidence="6 10" id="KW-0812">Transmembrane</keyword>
<evidence type="ECO:0000256" key="9">
    <source>
        <dbReference type="ARBA" id="ARBA00030775"/>
    </source>
</evidence>
<evidence type="ECO:0000256" key="7">
    <source>
        <dbReference type="ARBA" id="ARBA00022989"/>
    </source>
</evidence>
<dbReference type="NCBIfam" id="TIGR01708">
    <property type="entry name" value="typeII_sec_gspH"/>
    <property type="match status" value="1"/>
</dbReference>
<accession>A0ABP9WK30</accession>
<dbReference type="NCBIfam" id="TIGR02532">
    <property type="entry name" value="IV_pilin_GFxxxE"/>
    <property type="match status" value="1"/>
</dbReference>